<dbReference type="CDD" id="cd10507">
    <property type="entry name" value="Zn-ribbon_RPA12"/>
    <property type="match status" value="1"/>
</dbReference>
<comment type="function">
    <text evidence="7">Core component of RNA polymerase I (Pol I), a DNA-dependent RNA polymerase which synthesizes ribosomal RNA precursors using the four ribonucleoside triphosphates as substrates. Can mediate Pol I proofreading of the nascent RNA transcript. Anchors into the Pol I active site to monitor transcription fidelity and cleave mis-incorporated 5'-ribonucleotides.</text>
</comment>
<evidence type="ECO:0000313" key="14">
    <source>
        <dbReference type="WBParaSite" id="TCLT_0000406101-mRNA-1"/>
    </source>
</evidence>
<evidence type="ECO:0000256" key="10">
    <source>
        <dbReference type="PIRSR" id="PIRSR005586-2"/>
    </source>
</evidence>
<evidence type="ECO:0000313" key="13">
    <source>
        <dbReference type="Proteomes" id="UP000276776"/>
    </source>
</evidence>
<gene>
    <name evidence="12" type="ORF">TCLT_LOCUS4050</name>
</gene>
<keyword evidence="5 9" id="KW-0862">Zinc</keyword>
<feature type="binding site" evidence="9">
    <location>
        <position position="72"/>
    </location>
    <ligand>
        <name>Zn(2+)</name>
        <dbReference type="ChEBI" id="CHEBI:29105"/>
        <label>2</label>
    </ligand>
</feature>
<evidence type="ECO:0000256" key="1">
    <source>
        <dbReference type="ARBA" id="ARBA00004604"/>
    </source>
</evidence>
<dbReference type="PIRSF" id="PIRSF005586">
    <property type="entry name" value="RNApol_RpoM"/>
    <property type="match status" value="1"/>
</dbReference>
<evidence type="ECO:0000256" key="5">
    <source>
        <dbReference type="ARBA" id="ARBA00022833"/>
    </source>
</evidence>
<comment type="function">
    <text evidence="8">DNA-dependent RNA polymerase catalyzes the transcription of DNA into RNA using the four ribonucleoside triphosphates as substrates.</text>
</comment>
<feature type="binding site" evidence="9">
    <location>
        <position position="10"/>
    </location>
    <ligand>
        <name>Zn(2+)</name>
        <dbReference type="ChEBI" id="CHEBI:29105"/>
        <label>1</label>
    </ligand>
</feature>
<accession>A0A0N5CUV3</accession>
<keyword evidence="6 8" id="KW-0539">Nucleus</keyword>
<dbReference type="GO" id="GO:0003676">
    <property type="term" value="F:nucleic acid binding"/>
    <property type="evidence" value="ECO:0007669"/>
    <property type="project" value="InterPro"/>
</dbReference>
<dbReference type="InterPro" id="IPR034004">
    <property type="entry name" value="Zn_ribbon_RPA12_C"/>
</dbReference>
<dbReference type="PANTHER" id="PTHR11239:SF14">
    <property type="entry name" value="DNA-DIRECTED RNA POLYMERASE I SUBUNIT RPA12"/>
    <property type="match status" value="1"/>
</dbReference>
<evidence type="ECO:0000256" key="2">
    <source>
        <dbReference type="ARBA" id="ARBA00022478"/>
    </source>
</evidence>
<keyword evidence="13" id="KW-1185">Reference proteome</keyword>
<feature type="binding site" evidence="9">
    <location>
        <position position="100"/>
    </location>
    <ligand>
        <name>Zn(2+)</name>
        <dbReference type="ChEBI" id="CHEBI:29105"/>
        <label>2</label>
    </ligand>
</feature>
<keyword evidence="2 8" id="KW-0240">DNA-directed RNA polymerase</keyword>
<proteinExistence type="inferred from homology"/>
<dbReference type="EMBL" id="UYYF01004274">
    <property type="protein sequence ID" value="VDN01103.1"/>
    <property type="molecule type" value="Genomic_DNA"/>
</dbReference>
<evidence type="ECO:0000256" key="7">
    <source>
        <dbReference type="ARBA" id="ARBA00044497"/>
    </source>
</evidence>
<protein>
    <recommendedName>
        <fullName evidence="8">DNA-directed RNA polymerase subunit</fullName>
    </recommendedName>
</protein>
<dbReference type="SUPFAM" id="SSF57783">
    <property type="entry name" value="Zinc beta-ribbon"/>
    <property type="match status" value="1"/>
</dbReference>
<sequence>MGITEFCSQCGTVLLLPLTAPTIITCNYCHSKCRIRTIRNELVCRVEKIYKKHIKSNKEEGILENPIVEKTCEKCGHDKMSYVCRQTRSADEGQTVFYKCLKCNNNIVENA</sequence>
<dbReference type="Gene3D" id="2.20.25.10">
    <property type="match status" value="1"/>
</dbReference>
<dbReference type="AlphaFoldDB" id="A0A0N5CUV3"/>
<dbReference type="OMA" id="DHICTKC"/>
<keyword evidence="3 9" id="KW-0479">Metal-binding</keyword>
<comment type="similarity">
    <text evidence="8">Belongs to the archaeal rpoM/eukaryotic RPA12/RPB9/RPC11 RNA polymerase family.</text>
</comment>
<dbReference type="InterPro" id="IPR001222">
    <property type="entry name" value="Znf_TFIIS"/>
</dbReference>
<dbReference type="GO" id="GO:0008270">
    <property type="term" value="F:zinc ion binding"/>
    <property type="evidence" value="ECO:0007669"/>
    <property type="project" value="UniProtKB-KW"/>
</dbReference>
<feature type="binding site" evidence="9">
    <location>
        <position position="29"/>
    </location>
    <ligand>
        <name>Zn(2+)</name>
        <dbReference type="ChEBI" id="CHEBI:29105"/>
        <label>1</label>
    </ligand>
</feature>
<reference evidence="12 13" key="2">
    <citation type="submission" date="2018-11" db="EMBL/GenBank/DDBJ databases">
        <authorList>
            <consortium name="Pathogen Informatics"/>
        </authorList>
    </citation>
    <scope>NUCLEOTIDE SEQUENCE [LARGE SCALE GENOMIC DNA]</scope>
</reference>
<evidence type="ECO:0000256" key="3">
    <source>
        <dbReference type="ARBA" id="ARBA00022723"/>
    </source>
</evidence>
<dbReference type="OrthoDB" id="10056816at2759"/>
<dbReference type="InterPro" id="IPR012164">
    <property type="entry name" value="Rpa12/Rpb9/Rpc10/TFS"/>
</dbReference>
<feature type="binding site" evidence="9">
    <location>
        <position position="26"/>
    </location>
    <ligand>
        <name>Zn(2+)</name>
        <dbReference type="ChEBI" id="CHEBI:29105"/>
        <label>1</label>
    </ligand>
</feature>
<dbReference type="WBParaSite" id="TCLT_0000406101-mRNA-1">
    <property type="protein sequence ID" value="TCLT_0000406101-mRNA-1"/>
    <property type="gene ID" value="TCLT_0000406101"/>
</dbReference>
<keyword evidence="4 10" id="KW-0863">Zinc-finger</keyword>
<dbReference type="STRING" id="103827.A0A0N5CUV3"/>
<evidence type="ECO:0000256" key="6">
    <source>
        <dbReference type="ARBA" id="ARBA00023242"/>
    </source>
</evidence>
<dbReference type="GO" id="GO:0005736">
    <property type="term" value="C:RNA polymerase I complex"/>
    <property type="evidence" value="ECO:0007669"/>
    <property type="project" value="TreeGrafter"/>
</dbReference>
<dbReference type="SMART" id="SM00440">
    <property type="entry name" value="ZnF_C2C2"/>
    <property type="match status" value="1"/>
</dbReference>
<evidence type="ECO:0000313" key="12">
    <source>
        <dbReference type="EMBL" id="VDN01103.1"/>
    </source>
</evidence>
<keyword evidence="8" id="KW-0804">Transcription</keyword>
<dbReference type="Proteomes" id="UP000276776">
    <property type="component" value="Unassembled WGS sequence"/>
</dbReference>
<dbReference type="PANTHER" id="PTHR11239">
    <property type="entry name" value="DNA-DIRECTED RNA POLYMERASE"/>
    <property type="match status" value="1"/>
</dbReference>
<dbReference type="GO" id="GO:0006363">
    <property type="term" value="P:termination of RNA polymerase I transcription"/>
    <property type="evidence" value="ECO:0007669"/>
    <property type="project" value="TreeGrafter"/>
</dbReference>
<feature type="zinc finger region" description="C4-type" evidence="10">
    <location>
        <begin position="7"/>
        <end position="29"/>
    </location>
</feature>
<feature type="domain" description="TFIIS-type" evidence="11">
    <location>
        <begin position="68"/>
        <end position="108"/>
    </location>
</feature>
<feature type="binding site" evidence="9">
    <location>
        <position position="7"/>
    </location>
    <ligand>
        <name>Zn(2+)</name>
        <dbReference type="ChEBI" id="CHEBI:29105"/>
        <label>1</label>
    </ligand>
</feature>
<name>A0A0N5CUV3_THECL</name>
<evidence type="ECO:0000256" key="4">
    <source>
        <dbReference type="ARBA" id="ARBA00022771"/>
    </source>
</evidence>
<feature type="binding site" evidence="9">
    <location>
        <position position="75"/>
    </location>
    <ligand>
        <name>Zn(2+)</name>
        <dbReference type="ChEBI" id="CHEBI:29105"/>
        <label>2</label>
    </ligand>
</feature>
<dbReference type="Pfam" id="PF01096">
    <property type="entry name" value="Zn_ribbon_TFIIS"/>
    <property type="match status" value="1"/>
</dbReference>
<feature type="binding site" evidence="9">
    <location>
        <position position="103"/>
    </location>
    <ligand>
        <name>Zn(2+)</name>
        <dbReference type="ChEBI" id="CHEBI:29105"/>
        <label>2</label>
    </ligand>
</feature>
<dbReference type="GO" id="GO:0003899">
    <property type="term" value="F:DNA-directed RNA polymerase activity"/>
    <property type="evidence" value="ECO:0007669"/>
    <property type="project" value="InterPro"/>
</dbReference>
<reference evidence="14" key="1">
    <citation type="submission" date="2017-02" db="UniProtKB">
        <authorList>
            <consortium name="WormBaseParasite"/>
        </authorList>
    </citation>
    <scope>IDENTIFICATION</scope>
</reference>
<evidence type="ECO:0000259" key="11">
    <source>
        <dbReference type="PROSITE" id="PS51133"/>
    </source>
</evidence>
<comment type="subcellular location">
    <subcellularLocation>
        <location evidence="1">Nucleus</location>
        <location evidence="1">Nucleolus</location>
    </subcellularLocation>
</comment>
<dbReference type="PROSITE" id="PS51133">
    <property type="entry name" value="ZF_TFIIS_2"/>
    <property type="match status" value="1"/>
</dbReference>
<evidence type="ECO:0000256" key="9">
    <source>
        <dbReference type="PIRSR" id="PIRSR005586-1"/>
    </source>
</evidence>
<evidence type="ECO:0000256" key="8">
    <source>
        <dbReference type="PIRNR" id="PIRNR005586"/>
    </source>
</evidence>
<organism evidence="14">
    <name type="scientific">Thelazia callipaeda</name>
    <name type="common">Oriental eyeworm</name>
    <name type="synonym">Parasitic nematode</name>
    <dbReference type="NCBI Taxonomy" id="103827"/>
    <lineage>
        <taxon>Eukaryota</taxon>
        <taxon>Metazoa</taxon>
        <taxon>Ecdysozoa</taxon>
        <taxon>Nematoda</taxon>
        <taxon>Chromadorea</taxon>
        <taxon>Rhabditida</taxon>
        <taxon>Spirurina</taxon>
        <taxon>Spiruromorpha</taxon>
        <taxon>Thelazioidea</taxon>
        <taxon>Thelaziidae</taxon>
        <taxon>Thelazia</taxon>
    </lineage>
</organism>